<evidence type="ECO:0000256" key="1">
    <source>
        <dbReference type="ARBA" id="ARBA00004141"/>
    </source>
</evidence>
<evidence type="ECO:0000256" key="5">
    <source>
        <dbReference type="SAM" id="Phobius"/>
    </source>
</evidence>
<dbReference type="Pfam" id="PF03124">
    <property type="entry name" value="EXS"/>
    <property type="match status" value="1"/>
</dbReference>
<keyword evidence="4 5" id="KW-0472">Membrane</keyword>
<evidence type="ECO:0000313" key="9">
    <source>
        <dbReference type="Proteomes" id="UP000007494"/>
    </source>
</evidence>
<evidence type="ECO:0000256" key="3">
    <source>
        <dbReference type="ARBA" id="ARBA00022989"/>
    </source>
</evidence>
<keyword evidence="9" id="KW-1185">Reference proteome</keyword>
<dbReference type="OrthoDB" id="354414at2759"/>
<dbReference type="PANTHER" id="PTHR10783:SF103">
    <property type="entry name" value="SOLUTE CARRIER FAMILY 53 MEMBER 1"/>
    <property type="match status" value="1"/>
</dbReference>
<reference evidence="9" key="3">
    <citation type="journal article" date="2012" name="PLoS Pathog.">
        <title>Comparative genomics of the apicomplexan parasites Toxoplasma gondii and Neospora caninum: Coccidia differing in host range and transmission strategy.</title>
        <authorList>
            <person name="Reid A.J."/>
            <person name="Vermont S.J."/>
            <person name="Cotton J.A."/>
            <person name="Harris D."/>
            <person name="Hill-Cawthorne G.A."/>
            <person name="Konen-Waisman S."/>
            <person name="Latham S.M."/>
            <person name="Mourier T."/>
            <person name="Norton R."/>
            <person name="Quail M.A."/>
            <person name="Sanders M."/>
            <person name="Shanmugam D."/>
            <person name="Sohal A."/>
            <person name="Wasmuth J.D."/>
            <person name="Brunk B."/>
            <person name="Grigg M.E."/>
            <person name="Howard J.C."/>
            <person name="Parkinson J."/>
            <person name="Roos D.S."/>
            <person name="Trees A.J."/>
            <person name="Berriman M."/>
            <person name="Pain A."/>
            <person name="Wastling J.M."/>
        </authorList>
    </citation>
    <scope>NUCLEOTIDE SEQUENCE [LARGE SCALE GENOMIC DNA]</scope>
    <source>
        <strain evidence="9">Liverpool</strain>
    </source>
</reference>
<dbReference type="PROSITE" id="PS51380">
    <property type="entry name" value="EXS"/>
    <property type="match status" value="1"/>
</dbReference>
<reference evidence="8" key="4">
    <citation type="journal article" date="2015" name="PLoS ONE">
        <title>Comprehensive Evaluation of Toxoplasma gondii VEG and Neospora caninum LIV Genomes with Tachyzoite Stage Transcriptome and Proteome Defines Novel Transcript Features.</title>
        <authorList>
            <person name="Ramaprasad A."/>
            <person name="Mourier T."/>
            <person name="Naeem R."/>
            <person name="Malas T.B."/>
            <person name="Moussa E."/>
            <person name="Panigrahi A."/>
            <person name="Vermont S.J."/>
            <person name="Otto T.D."/>
            <person name="Wastling J."/>
            <person name="Pain A."/>
        </authorList>
    </citation>
    <scope>NUCLEOTIDE SEQUENCE</scope>
    <source>
        <strain evidence="8">Liverpool</strain>
    </source>
</reference>
<evidence type="ECO:0000256" key="2">
    <source>
        <dbReference type="ARBA" id="ARBA00022692"/>
    </source>
</evidence>
<feature type="transmembrane region" description="Helical" evidence="5">
    <location>
        <begin position="102"/>
        <end position="121"/>
    </location>
</feature>
<sequence>MHLLNAAKYVSGLLVIFCNSVPWQTLGVSPYSVCLIWVCSYLLGTIYMFAWDIKVDWGLMPDPDHFIRTRGCLMYPSWMYRSIAVGNLIGRLTWAMTLMPSTFDSISGNMLILLISLMEICRRAAWTVVRLEHEHLSNSSKFRAMLWVPPLYQDPSLLFFAGRSGEKRRRGNEEERVRKPASVFFA</sequence>
<dbReference type="EMBL" id="LN714487">
    <property type="protein sequence ID" value="CEL70795.1"/>
    <property type="molecule type" value="Genomic_DNA"/>
</dbReference>
<evidence type="ECO:0000313" key="8">
    <source>
        <dbReference type="EMBL" id="CEL70795.1"/>
    </source>
</evidence>
<reference evidence="7" key="2">
    <citation type="submission" date="2011-03" db="EMBL/GenBank/DDBJ databases">
        <title>Comparative genomics and transcriptomics of Neospora caninum and Toxoplasma gondii.</title>
        <authorList>
            <person name="Reid A.J."/>
            <person name="Sohal A."/>
            <person name="Harris D."/>
            <person name="Quail M."/>
            <person name="Sanders M."/>
            <person name="Berriman M."/>
            <person name="Wastling J.M."/>
            <person name="Pain A."/>
        </authorList>
    </citation>
    <scope>NUCLEOTIDE SEQUENCE</scope>
    <source>
        <strain evidence="7">Liverpool</strain>
    </source>
</reference>
<dbReference type="GO" id="GO:0006817">
    <property type="term" value="P:phosphate ion transport"/>
    <property type="evidence" value="ECO:0007669"/>
    <property type="project" value="TreeGrafter"/>
</dbReference>
<dbReference type="EMBL" id="FR823393">
    <property type="protein sequence ID" value="CBZ56047.1"/>
    <property type="molecule type" value="Genomic_DNA"/>
</dbReference>
<dbReference type="InParanoid" id="F0VQQ0"/>
<name>F0VQQ0_NEOCL</name>
<dbReference type="GO" id="GO:0005794">
    <property type="term" value="C:Golgi apparatus"/>
    <property type="evidence" value="ECO:0007669"/>
    <property type="project" value="TreeGrafter"/>
</dbReference>
<keyword evidence="2 5" id="KW-0812">Transmembrane</keyword>
<feature type="transmembrane region" description="Helical" evidence="5">
    <location>
        <begin position="30"/>
        <end position="50"/>
    </location>
</feature>
<dbReference type="GeneID" id="13445270"/>
<organism evidence="7 9">
    <name type="scientific">Neospora caninum (strain Liverpool)</name>
    <dbReference type="NCBI Taxonomy" id="572307"/>
    <lineage>
        <taxon>Eukaryota</taxon>
        <taxon>Sar</taxon>
        <taxon>Alveolata</taxon>
        <taxon>Apicomplexa</taxon>
        <taxon>Conoidasida</taxon>
        <taxon>Coccidia</taxon>
        <taxon>Eucoccidiorida</taxon>
        <taxon>Eimeriorina</taxon>
        <taxon>Sarcocystidae</taxon>
        <taxon>Neospora</taxon>
    </lineage>
</organism>
<dbReference type="OMA" id="LGSEQHN"/>
<dbReference type="VEuPathDB" id="ToxoDB:NCLIV_064730"/>
<dbReference type="PANTHER" id="PTHR10783">
    <property type="entry name" value="XENOTROPIC AND POLYTROPIC RETROVIRUS RECEPTOR 1-RELATED"/>
    <property type="match status" value="1"/>
</dbReference>
<dbReference type="AlphaFoldDB" id="F0VQQ0"/>
<gene>
    <name evidence="8" type="ORF">BN1204_064730</name>
    <name evidence="7" type="ORF">NCLIV_064730</name>
</gene>
<keyword evidence="3 5" id="KW-1133">Transmembrane helix</keyword>
<dbReference type="InterPro" id="IPR004342">
    <property type="entry name" value="EXS_C"/>
</dbReference>
<dbReference type="Proteomes" id="UP000007494">
    <property type="component" value="Chromosome XII"/>
</dbReference>
<accession>F0VQQ0</accession>
<protein>
    <submittedName>
        <fullName evidence="8">SPX domain-containing protein</fullName>
    </submittedName>
</protein>
<proteinExistence type="predicted"/>
<dbReference type="GO" id="GO:0000822">
    <property type="term" value="F:inositol hexakisphosphate binding"/>
    <property type="evidence" value="ECO:0007669"/>
    <property type="project" value="TreeGrafter"/>
</dbReference>
<feature type="domain" description="EXS" evidence="6">
    <location>
        <begin position="1"/>
        <end position="162"/>
    </location>
</feature>
<evidence type="ECO:0000313" key="7">
    <source>
        <dbReference type="EMBL" id="CBZ56047.1"/>
    </source>
</evidence>
<comment type="subcellular location">
    <subcellularLocation>
        <location evidence="1">Membrane</location>
        <topology evidence="1">Multi-pass membrane protein</topology>
    </subcellularLocation>
</comment>
<evidence type="ECO:0000256" key="4">
    <source>
        <dbReference type="ARBA" id="ARBA00023136"/>
    </source>
</evidence>
<dbReference type="RefSeq" id="XP_003886073.1">
    <property type="nucleotide sequence ID" value="XM_003886024.1"/>
</dbReference>
<reference evidence="7" key="1">
    <citation type="submission" date="2011-02" db="EMBL/GenBank/DDBJ databases">
        <authorList>
            <person name="Aslett M."/>
        </authorList>
    </citation>
    <scope>NUCLEOTIDE SEQUENCE</scope>
    <source>
        <strain evidence="7">Liverpool</strain>
    </source>
</reference>
<dbReference type="eggNOG" id="KOG1162">
    <property type="taxonomic scope" value="Eukaryota"/>
</dbReference>
<dbReference type="GO" id="GO:0016036">
    <property type="term" value="P:cellular response to phosphate starvation"/>
    <property type="evidence" value="ECO:0007669"/>
    <property type="project" value="TreeGrafter"/>
</dbReference>
<evidence type="ECO:0000259" key="6">
    <source>
        <dbReference type="PROSITE" id="PS51380"/>
    </source>
</evidence>
<dbReference type="GO" id="GO:0005886">
    <property type="term" value="C:plasma membrane"/>
    <property type="evidence" value="ECO:0007669"/>
    <property type="project" value="TreeGrafter"/>
</dbReference>